<organism evidence="2 3">
    <name type="scientific">Cyphomyrmex costatus</name>
    <dbReference type="NCBI Taxonomy" id="456900"/>
    <lineage>
        <taxon>Eukaryota</taxon>
        <taxon>Metazoa</taxon>
        <taxon>Ecdysozoa</taxon>
        <taxon>Arthropoda</taxon>
        <taxon>Hexapoda</taxon>
        <taxon>Insecta</taxon>
        <taxon>Pterygota</taxon>
        <taxon>Neoptera</taxon>
        <taxon>Endopterygota</taxon>
        <taxon>Hymenoptera</taxon>
        <taxon>Apocrita</taxon>
        <taxon>Aculeata</taxon>
        <taxon>Formicoidea</taxon>
        <taxon>Formicidae</taxon>
        <taxon>Myrmicinae</taxon>
        <taxon>Cyphomyrmex</taxon>
    </lineage>
</organism>
<evidence type="ECO:0000313" key="3">
    <source>
        <dbReference type="Proteomes" id="UP000078542"/>
    </source>
</evidence>
<evidence type="ECO:0000313" key="2">
    <source>
        <dbReference type="EMBL" id="KYM98406.1"/>
    </source>
</evidence>
<accession>A0A151IDE0</accession>
<dbReference type="AlphaFoldDB" id="A0A151IDE0"/>
<proteinExistence type="predicted"/>
<feature type="region of interest" description="Disordered" evidence="1">
    <location>
        <begin position="1"/>
        <end position="33"/>
    </location>
</feature>
<gene>
    <name evidence="2" type="ORF">ALC62_10879</name>
</gene>
<name>A0A151IDE0_9HYME</name>
<keyword evidence="3" id="KW-1185">Reference proteome</keyword>
<sequence length="107" mass="12141">MRPSVLSSKRKRARGRPWLDGTGPFRSPSLGSDASITTRVRGVSMERFRSRCVMRNSEDEGEDDRPLRSVHIPSSSFFTLGQRREVDRQIASLNRASTIEMAQMLDD</sequence>
<evidence type="ECO:0000256" key="1">
    <source>
        <dbReference type="SAM" id="MobiDB-lite"/>
    </source>
</evidence>
<dbReference type="EMBL" id="KQ977971">
    <property type="protein sequence ID" value="KYM98406.1"/>
    <property type="molecule type" value="Genomic_DNA"/>
</dbReference>
<reference evidence="2 3" key="1">
    <citation type="submission" date="2016-03" db="EMBL/GenBank/DDBJ databases">
        <title>Cyphomyrmex costatus WGS genome.</title>
        <authorList>
            <person name="Nygaard S."/>
            <person name="Hu H."/>
            <person name="Boomsma J."/>
            <person name="Zhang G."/>
        </authorList>
    </citation>
    <scope>NUCLEOTIDE SEQUENCE [LARGE SCALE GENOMIC DNA]</scope>
    <source>
        <strain evidence="2">MS0001</strain>
        <tissue evidence="2">Whole body</tissue>
    </source>
</reference>
<protein>
    <submittedName>
        <fullName evidence="2">Uncharacterized protein</fullName>
    </submittedName>
</protein>
<dbReference type="Proteomes" id="UP000078542">
    <property type="component" value="Unassembled WGS sequence"/>
</dbReference>